<dbReference type="Pfam" id="PF12698">
    <property type="entry name" value="ABC2_membrane_3"/>
    <property type="match status" value="1"/>
</dbReference>
<dbReference type="InterPro" id="IPR051449">
    <property type="entry name" value="ABC-2_transporter_component"/>
</dbReference>
<evidence type="ECO:0000256" key="8">
    <source>
        <dbReference type="SAM" id="Phobius"/>
    </source>
</evidence>
<evidence type="ECO:0000313" key="10">
    <source>
        <dbReference type="EMBL" id="SMG14034.1"/>
    </source>
</evidence>
<comment type="similarity">
    <text evidence="2">Belongs to the ABC-2 integral membrane protein family.</text>
</comment>
<feature type="transmembrane region" description="Helical" evidence="8">
    <location>
        <begin position="219"/>
        <end position="242"/>
    </location>
</feature>
<evidence type="ECO:0000256" key="7">
    <source>
        <dbReference type="ARBA" id="ARBA00023136"/>
    </source>
</evidence>
<feature type="transmembrane region" description="Helical" evidence="8">
    <location>
        <begin position="254"/>
        <end position="274"/>
    </location>
</feature>
<evidence type="ECO:0000256" key="5">
    <source>
        <dbReference type="ARBA" id="ARBA00022692"/>
    </source>
</evidence>
<dbReference type="InterPro" id="IPR013525">
    <property type="entry name" value="ABC2_TM"/>
</dbReference>
<feature type="transmembrane region" description="Helical" evidence="8">
    <location>
        <begin position="286"/>
        <end position="305"/>
    </location>
</feature>
<reference evidence="10 11" key="1">
    <citation type="submission" date="2017-04" db="EMBL/GenBank/DDBJ databases">
        <authorList>
            <person name="Afonso C.L."/>
            <person name="Miller P.J."/>
            <person name="Scott M.A."/>
            <person name="Spackman E."/>
            <person name="Goraichik I."/>
            <person name="Dimitrov K.M."/>
            <person name="Suarez D.L."/>
            <person name="Swayne D.E."/>
        </authorList>
    </citation>
    <scope>NUCLEOTIDE SEQUENCE [LARGE SCALE GENOMIC DNA]</scope>
    <source>
        <strain evidence="10 11">11</strain>
    </source>
</reference>
<keyword evidence="5 8" id="KW-0812">Transmembrane</keyword>
<name>A0A1X7IHY9_9BACL</name>
<feature type="transmembrane region" description="Helical" evidence="8">
    <location>
        <begin position="21"/>
        <end position="39"/>
    </location>
</feature>
<gene>
    <name evidence="10" type="ORF">SAMN06295960_0455</name>
</gene>
<evidence type="ECO:0000256" key="4">
    <source>
        <dbReference type="ARBA" id="ARBA00022475"/>
    </source>
</evidence>
<feature type="transmembrane region" description="Helical" evidence="8">
    <location>
        <begin position="341"/>
        <end position="363"/>
    </location>
</feature>
<dbReference type="PANTHER" id="PTHR30294:SF38">
    <property type="entry name" value="TRANSPORT PERMEASE PROTEIN"/>
    <property type="match status" value="1"/>
</dbReference>
<evidence type="ECO:0000256" key="2">
    <source>
        <dbReference type="ARBA" id="ARBA00007783"/>
    </source>
</evidence>
<feature type="domain" description="ABC transmembrane type-2" evidence="9">
    <location>
        <begin position="141"/>
        <end position="366"/>
    </location>
</feature>
<evidence type="ECO:0000256" key="3">
    <source>
        <dbReference type="ARBA" id="ARBA00022448"/>
    </source>
</evidence>
<keyword evidence="7 8" id="KW-0472">Membrane</keyword>
<dbReference type="RefSeq" id="WP_085492719.1">
    <property type="nucleotide sequence ID" value="NZ_FXAZ01000001.1"/>
</dbReference>
<evidence type="ECO:0000256" key="1">
    <source>
        <dbReference type="ARBA" id="ARBA00004651"/>
    </source>
</evidence>
<organism evidence="10 11">
    <name type="scientific">Paenibacillus aquistagni</name>
    <dbReference type="NCBI Taxonomy" id="1852522"/>
    <lineage>
        <taxon>Bacteria</taxon>
        <taxon>Bacillati</taxon>
        <taxon>Bacillota</taxon>
        <taxon>Bacilli</taxon>
        <taxon>Bacillales</taxon>
        <taxon>Paenibacillaceae</taxon>
        <taxon>Paenibacillus</taxon>
    </lineage>
</organism>
<dbReference type="STRING" id="1852522.SAMN06295960_0455"/>
<dbReference type="PROSITE" id="PS51012">
    <property type="entry name" value="ABC_TM2"/>
    <property type="match status" value="1"/>
</dbReference>
<protein>
    <submittedName>
        <fullName evidence="10">ABC-2 type transport system permease protein</fullName>
    </submittedName>
</protein>
<keyword evidence="3" id="KW-0813">Transport</keyword>
<dbReference type="GO" id="GO:0140359">
    <property type="term" value="F:ABC-type transporter activity"/>
    <property type="evidence" value="ECO:0007669"/>
    <property type="project" value="InterPro"/>
</dbReference>
<keyword evidence="6 8" id="KW-1133">Transmembrane helix</keyword>
<dbReference type="OrthoDB" id="9776218at2"/>
<dbReference type="AlphaFoldDB" id="A0A1X7IHY9"/>
<sequence>MRIRAIVRRIIRQMRRDKRTLALIFVAPLVVMTLMYAVFGGSLPEPKIGYVAEATIAEVVEGIHPDWIRYDDQNRAKLAMEDGALDAYLQLTIENMKPLVNVTLEGSDPSMSKETMQSIQEAMQSMVAPLTAKLQEKLPPSPANAKQAAPFVQIAQPELVVDTLYGDKDMSTFDRIGPMLIGVFVFLFVFMISGVSFLRERTYGTLDRLLASPLRRSEIVAGYTIGFGFFALLQTIIITAYATYVLHLQIEGSFWYVLLIALCLALTALSLGTLMSAFAANEFQMFQFIPLIIVPQVFFCGLFPLEAMPEWLQWISVLLPLTYGSDALIDVMIRGKGFEAIAPSIMVLVLFATAFLVLNVWALRKYRSI</sequence>
<accession>A0A1X7IHY9</accession>
<dbReference type="InterPro" id="IPR047817">
    <property type="entry name" value="ABC2_TM_bact-type"/>
</dbReference>
<dbReference type="GO" id="GO:0005886">
    <property type="term" value="C:plasma membrane"/>
    <property type="evidence" value="ECO:0007669"/>
    <property type="project" value="UniProtKB-SubCell"/>
</dbReference>
<evidence type="ECO:0000259" key="9">
    <source>
        <dbReference type="PROSITE" id="PS51012"/>
    </source>
</evidence>
<feature type="transmembrane region" description="Helical" evidence="8">
    <location>
        <begin position="176"/>
        <end position="198"/>
    </location>
</feature>
<evidence type="ECO:0000313" key="11">
    <source>
        <dbReference type="Proteomes" id="UP000193834"/>
    </source>
</evidence>
<comment type="subcellular location">
    <subcellularLocation>
        <location evidence="1">Cell membrane</location>
        <topology evidence="1">Multi-pass membrane protein</topology>
    </subcellularLocation>
</comment>
<keyword evidence="11" id="KW-1185">Reference proteome</keyword>
<dbReference type="EMBL" id="FXAZ01000001">
    <property type="protein sequence ID" value="SMG14034.1"/>
    <property type="molecule type" value="Genomic_DNA"/>
</dbReference>
<keyword evidence="4" id="KW-1003">Cell membrane</keyword>
<proteinExistence type="inferred from homology"/>
<dbReference type="PANTHER" id="PTHR30294">
    <property type="entry name" value="MEMBRANE COMPONENT OF ABC TRANSPORTER YHHJ-RELATED"/>
    <property type="match status" value="1"/>
</dbReference>
<dbReference type="Proteomes" id="UP000193834">
    <property type="component" value="Unassembled WGS sequence"/>
</dbReference>
<evidence type="ECO:0000256" key="6">
    <source>
        <dbReference type="ARBA" id="ARBA00022989"/>
    </source>
</evidence>